<keyword evidence="2" id="KW-0813">Transport</keyword>
<feature type="transmembrane region" description="Helical" evidence="10">
    <location>
        <begin position="421"/>
        <end position="440"/>
    </location>
</feature>
<protein>
    <recommendedName>
        <fullName evidence="9">Multidrug-efflux transporter</fullName>
    </recommendedName>
</protein>
<comment type="caution">
    <text evidence="11">The sequence shown here is derived from an EMBL/GenBank/DDBJ whole genome shotgun (WGS) entry which is preliminary data.</text>
</comment>
<feature type="transmembrane region" description="Helical" evidence="10">
    <location>
        <begin position="94"/>
        <end position="112"/>
    </location>
</feature>
<dbReference type="PANTHER" id="PTHR43298:SF2">
    <property type="entry name" value="FMN_FAD EXPORTER YEEO-RELATED"/>
    <property type="match status" value="1"/>
</dbReference>
<feature type="transmembrane region" description="Helical" evidence="10">
    <location>
        <begin position="20"/>
        <end position="43"/>
    </location>
</feature>
<evidence type="ECO:0000313" key="12">
    <source>
        <dbReference type="Proteomes" id="UP000541426"/>
    </source>
</evidence>
<organism evidence="11 12">
    <name type="scientific">Sagittula marina</name>
    <dbReference type="NCBI Taxonomy" id="943940"/>
    <lineage>
        <taxon>Bacteria</taxon>
        <taxon>Pseudomonadati</taxon>
        <taxon>Pseudomonadota</taxon>
        <taxon>Alphaproteobacteria</taxon>
        <taxon>Rhodobacterales</taxon>
        <taxon>Roseobacteraceae</taxon>
        <taxon>Sagittula</taxon>
    </lineage>
</organism>
<evidence type="ECO:0000256" key="8">
    <source>
        <dbReference type="ARBA" id="ARBA00023136"/>
    </source>
</evidence>
<evidence type="ECO:0000256" key="3">
    <source>
        <dbReference type="ARBA" id="ARBA00022449"/>
    </source>
</evidence>
<feature type="transmembrane region" description="Helical" evidence="10">
    <location>
        <begin position="132"/>
        <end position="150"/>
    </location>
</feature>
<feature type="transmembrane region" description="Helical" evidence="10">
    <location>
        <begin position="355"/>
        <end position="373"/>
    </location>
</feature>
<feature type="transmembrane region" description="Helical" evidence="10">
    <location>
        <begin position="272"/>
        <end position="292"/>
    </location>
</feature>
<evidence type="ECO:0000256" key="5">
    <source>
        <dbReference type="ARBA" id="ARBA00022692"/>
    </source>
</evidence>
<sequence length="457" mass="48849">MTAPVMTYPDHLRAILKLGLPLVGGHLAQFAIGLTDTIVVGWYGVPELAALVLATSAFFTLFLFGSGYAWAILPMVATYAAREDEVGIRRATRMALWWSILYFAMVMPLLWFSGPVLLALGQTPEIAEMAQTYLRIAGWGMLPALGVMVMKNYLAGLELTRVVLWVTVAAAVVNGALNYLLVFGKLGLPEMGIAGAALASLAVHAISLGLIVAYALRRLPEHTLFARFWRPDWEMFARVFSLGLPIGLTTLAEVALFAGASVLMGWLGTVPLAAHGVALQISTATFVVQLGLSNAATVRAGNAMGRGDVDHMFRGAQVITVLSVVVALMSITIFLTLPEFLVGLFVAPSEPQRAAVIAVGVQLMALAALFQMVDALQVNYLGMLRGLHDTRVPMVLAALSYWGIGMPGALVFGFTLGWGAVGVWMGLVLGLSVACALLIWRFWSHGRMIFAAGMTAS</sequence>
<keyword evidence="8 10" id="KW-0472">Membrane</keyword>
<evidence type="ECO:0000256" key="7">
    <source>
        <dbReference type="ARBA" id="ARBA00023065"/>
    </source>
</evidence>
<feature type="transmembrane region" description="Helical" evidence="10">
    <location>
        <begin position="394"/>
        <end position="415"/>
    </location>
</feature>
<keyword evidence="12" id="KW-1185">Reference proteome</keyword>
<dbReference type="InterPro" id="IPR048279">
    <property type="entry name" value="MdtK-like"/>
</dbReference>
<dbReference type="GO" id="GO:0005886">
    <property type="term" value="C:plasma membrane"/>
    <property type="evidence" value="ECO:0007669"/>
    <property type="project" value="UniProtKB-SubCell"/>
</dbReference>
<dbReference type="GO" id="GO:0015297">
    <property type="term" value="F:antiporter activity"/>
    <property type="evidence" value="ECO:0007669"/>
    <property type="project" value="UniProtKB-KW"/>
</dbReference>
<evidence type="ECO:0000256" key="2">
    <source>
        <dbReference type="ARBA" id="ARBA00022448"/>
    </source>
</evidence>
<dbReference type="GO" id="GO:0006811">
    <property type="term" value="P:monoatomic ion transport"/>
    <property type="evidence" value="ECO:0007669"/>
    <property type="project" value="UniProtKB-KW"/>
</dbReference>
<evidence type="ECO:0000256" key="6">
    <source>
        <dbReference type="ARBA" id="ARBA00022989"/>
    </source>
</evidence>
<name>A0A7W6DJV6_9RHOB</name>
<feature type="transmembrane region" description="Helical" evidence="10">
    <location>
        <begin position="162"/>
        <end position="181"/>
    </location>
</feature>
<keyword evidence="3" id="KW-0050">Antiport</keyword>
<dbReference type="PANTHER" id="PTHR43298">
    <property type="entry name" value="MULTIDRUG RESISTANCE PROTEIN NORM-RELATED"/>
    <property type="match status" value="1"/>
</dbReference>
<accession>A0A7W6DJV6</accession>
<evidence type="ECO:0000256" key="4">
    <source>
        <dbReference type="ARBA" id="ARBA00022475"/>
    </source>
</evidence>
<keyword evidence="5 10" id="KW-0812">Transmembrane</keyword>
<reference evidence="11 12" key="1">
    <citation type="submission" date="2020-08" db="EMBL/GenBank/DDBJ databases">
        <title>Genomic Encyclopedia of Type Strains, Phase IV (KMG-IV): sequencing the most valuable type-strain genomes for metagenomic binning, comparative biology and taxonomic classification.</title>
        <authorList>
            <person name="Goeker M."/>
        </authorList>
    </citation>
    <scope>NUCLEOTIDE SEQUENCE [LARGE SCALE GENOMIC DNA]</scope>
    <source>
        <strain evidence="11 12">DSM 102235</strain>
    </source>
</reference>
<proteinExistence type="predicted"/>
<dbReference type="CDD" id="cd13131">
    <property type="entry name" value="MATE_NorM_like"/>
    <property type="match status" value="1"/>
</dbReference>
<keyword evidence="4" id="KW-1003">Cell membrane</keyword>
<evidence type="ECO:0000256" key="1">
    <source>
        <dbReference type="ARBA" id="ARBA00004429"/>
    </source>
</evidence>
<evidence type="ECO:0000313" key="11">
    <source>
        <dbReference type="EMBL" id="MBB3984383.1"/>
    </source>
</evidence>
<dbReference type="InterPro" id="IPR002528">
    <property type="entry name" value="MATE_fam"/>
</dbReference>
<dbReference type="AlphaFoldDB" id="A0A7W6DJV6"/>
<dbReference type="RefSeq" id="WP_183963020.1">
    <property type="nucleotide sequence ID" value="NZ_BAABBZ010000014.1"/>
</dbReference>
<dbReference type="InterPro" id="IPR050222">
    <property type="entry name" value="MATE_MdtK"/>
</dbReference>
<gene>
    <name evidence="11" type="ORF">GGQ68_000699</name>
</gene>
<keyword evidence="7" id="KW-0406">Ion transport</keyword>
<keyword evidence="6 10" id="KW-1133">Transmembrane helix</keyword>
<dbReference type="Proteomes" id="UP000541426">
    <property type="component" value="Unassembled WGS sequence"/>
</dbReference>
<feature type="transmembrane region" description="Helical" evidence="10">
    <location>
        <begin position="236"/>
        <end position="266"/>
    </location>
</feature>
<dbReference type="PIRSF" id="PIRSF006603">
    <property type="entry name" value="DinF"/>
    <property type="match status" value="1"/>
</dbReference>
<feature type="transmembrane region" description="Helical" evidence="10">
    <location>
        <begin position="313"/>
        <end position="335"/>
    </location>
</feature>
<comment type="subcellular location">
    <subcellularLocation>
        <location evidence="1">Cell inner membrane</location>
        <topology evidence="1">Multi-pass membrane protein</topology>
    </subcellularLocation>
</comment>
<evidence type="ECO:0000256" key="10">
    <source>
        <dbReference type="SAM" id="Phobius"/>
    </source>
</evidence>
<feature type="transmembrane region" description="Helical" evidence="10">
    <location>
        <begin position="49"/>
        <end position="73"/>
    </location>
</feature>
<evidence type="ECO:0000256" key="9">
    <source>
        <dbReference type="ARBA" id="ARBA00031636"/>
    </source>
</evidence>
<dbReference type="GO" id="GO:0042910">
    <property type="term" value="F:xenobiotic transmembrane transporter activity"/>
    <property type="evidence" value="ECO:0007669"/>
    <property type="project" value="InterPro"/>
</dbReference>
<dbReference type="EMBL" id="JACIEJ010000002">
    <property type="protein sequence ID" value="MBB3984383.1"/>
    <property type="molecule type" value="Genomic_DNA"/>
</dbReference>
<dbReference type="NCBIfam" id="TIGR00797">
    <property type="entry name" value="matE"/>
    <property type="match status" value="1"/>
</dbReference>
<feature type="transmembrane region" description="Helical" evidence="10">
    <location>
        <begin position="193"/>
        <end position="216"/>
    </location>
</feature>
<dbReference type="Pfam" id="PF01554">
    <property type="entry name" value="MatE"/>
    <property type="match status" value="2"/>
</dbReference>